<gene>
    <name evidence="2" type="ORF">DWV76_03330</name>
</gene>
<organism evidence="2 3">
    <name type="scientific">Segatella copri</name>
    <dbReference type="NCBI Taxonomy" id="165179"/>
    <lineage>
        <taxon>Bacteria</taxon>
        <taxon>Pseudomonadati</taxon>
        <taxon>Bacteroidota</taxon>
        <taxon>Bacteroidia</taxon>
        <taxon>Bacteroidales</taxon>
        <taxon>Prevotellaceae</taxon>
        <taxon>Segatella</taxon>
    </lineage>
</organism>
<dbReference type="PANTHER" id="PTHR34825:SF1">
    <property type="entry name" value="AAA-ATPASE-LIKE DOMAIN-CONTAINING PROTEIN"/>
    <property type="match status" value="1"/>
</dbReference>
<dbReference type="InterPro" id="IPR018631">
    <property type="entry name" value="AAA-ATPase-like_dom"/>
</dbReference>
<name>A0AA92U1N9_9BACT</name>
<dbReference type="PANTHER" id="PTHR34825">
    <property type="entry name" value="CONSERVED PROTEIN, WITH A WEAK D-GALACTARATE DEHYDRATASE/ALTRONATE HYDROLASE DOMAIN"/>
    <property type="match status" value="1"/>
</dbReference>
<dbReference type="AlphaFoldDB" id="A0AA92U1N9"/>
<dbReference type="InterPro" id="IPR012547">
    <property type="entry name" value="PDDEXK_9"/>
</dbReference>
<accession>A0AA92U1N9</accession>
<dbReference type="Pfam" id="PF09820">
    <property type="entry name" value="AAA-ATPase_like"/>
    <property type="match status" value="1"/>
</dbReference>
<reference evidence="2 3" key="1">
    <citation type="submission" date="2018-08" db="EMBL/GenBank/DDBJ databases">
        <title>A genome reference for cultivated species of the human gut microbiota.</title>
        <authorList>
            <person name="Zou Y."/>
            <person name="Xue W."/>
            <person name="Luo G."/>
        </authorList>
    </citation>
    <scope>NUCLEOTIDE SEQUENCE [LARGE SCALE GENOMIC DNA]</scope>
    <source>
        <strain evidence="2 3">AF12-50</strain>
    </source>
</reference>
<proteinExistence type="predicted"/>
<sequence>MAVWKNNRKFAIGKQRLGIMVETNDRKLPVGIQSFEEIRKGGYLYVDKTDIIWQLANKGKTYNYLIRPRRFGKSVLVDTLEAYFMGKKELFEGLKIMQMETEWVKRPVIRLDMSRAGAEPETLRSYLNNIFRQYEGEYSLAPDPTDSLADRFDAIIVGAYKQTGQQVAILIDEYDSPLQHSWKTPYHEACTAIYREVFAILKADDKYEKFVFITGITKFTQISLFSVLNNLSNISFEPEYAALCGITKEEVLRDFKPEINKLATSKGWTFDEAVAQLTAYYDGYHFCHENMVDVFNPFSLINALADSKLKNYWASSGATSLLPKFVDNIEMRLKDFENCPIDSDTLETSDVTGGGAELFLYQSGYLTIKGYMDEIYLLGIPNYEVRKALYKIVLPALTLQSNALVISTQNMLLYSLKLGNLPEAMKCLKALIADVPYSNKKLASMDMEERYRLILSTIFNAIGCRVEVEKMIATGRIDMVVETTNFIYVLELKLSNNGGVDAATEQIKAKQYAEPFKADKRKVIALAIELDDKGKGLVDWKEV</sequence>
<protein>
    <recommendedName>
        <fullName evidence="1">AAA-ATPase-like domain-containing protein</fullName>
    </recommendedName>
</protein>
<evidence type="ECO:0000313" key="3">
    <source>
        <dbReference type="Proteomes" id="UP000283785"/>
    </source>
</evidence>
<comment type="caution">
    <text evidence="2">The sequence shown here is derived from an EMBL/GenBank/DDBJ whole genome shotgun (WGS) entry which is preliminary data.</text>
</comment>
<evidence type="ECO:0000313" key="2">
    <source>
        <dbReference type="EMBL" id="RGW44376.1"/>
    </source>
</evidence>
<dbReference type="Pfam" id="PF08011">
    <property type="entry name" value="PDDEXK_9"/>
    <property type="match status" value="1"/>
</dbReference>
<dbReference type="EMBL" id="QSAG01000003">
    <property type="protein sequence ID" value="RGW44376.1"/>
    <property type="molecule type" value="Genomic_DNA"/>
</dbReference>
<dbReference type="Proteomes" id="UP000283785">
    <property type="component" value="Unassembled WGS sequence"/>
</dbReference>
<evidence type="ECO:0000259" key="1">
    <source>
        <dbReference type="Pfam" id="PF09820"/>
    </source>
</evidence>
<feature type="domain" description="AAA-ATPase-like" evidence="1">
    <location>
        <begin position="29"/>
        <end position="225"/>
    </location>
</feature>